<sequence>MTTEDIQSPICAPKREKMQQSAGKAKASVFWDAHGIVFIDYLEKERTINSDYYIALLHRLKDQIAEKRPHL</sequence>
<evidence type="ECO:0000313" key="1">
    <source>
        <dbReference type="EMBL" id="KAF7280580.1"/>
    </source>
</evidence>
<dbReference type="Proteomes" id="UP000625711">
    <property type="component" value="Unassembled WGS sequence"/>
</dbReference>
<dbReference type="OrthoDB" id="10065579at2759"/>
<keyword evidence="2" id="KW-1185">Reference proteome</keyword>
<accession>A0A834IGZ3</accession>
<dbReference type="AlphaFoldDB" id="A0A834IGZ3"/>
<dbReference type="EMBL" id="JAACXV010000284">
    <property type="protein sequence ID" value="KAF7280580.1"/>
    <property type="molecule type" value="Genomic_DNA"/>
</dbReference>
<dbReference type="InterPro" id="IPR036397">
    <property type="entry name" value="RNaseH_sf"/>
</dbReference>
<organism evidence="1 2">
    <name type="scientific">Rhynchophorus ferrugineus</name>
    <name type="common">Red palm weevil</name>
    <name type="synonym">Curculio ferrugineus</name>
    <dbReference type="NCBI Taxonomy" id="354439"/>
    <lineage>
        <taxon>Eukaryota</taxon>
        <taxon>Metazoa</taxon>
        <taxon>Ecdysozoa</taxon>
        <taxon>Arthropoda</taxon>
        <taxon>Hexapoda</taxon>
        <taxon>Insecta</taxon>
        <taxon>Pterygota</taxon>
        <taxon>Neoptera</taxon>
        <taxon>Endopterygota</taxon>
        <taxon>Coleoptera</taxon>
        <taxon>Polyphaga</taxon>
        <taxon>Cucujiformia</taxon>
        <taxon>Curculionidae</taxon>
        <taxon>Dryophthorinae</taxon>
        <taxon>Rhynchophorus</taxon>
    </lineage>
</organism>
<dbReference type="GO" id="GO:0003676">
    <property type="term" value="F:nucleic acid binding"/>
    <property type="evidence" value="ECO:0007669"/>
    <property type="project" value="InterPro"/>
</dbReference>
<protein>
    <submittedName>
        <fullName evidence="1">Uncharacterized protein</fullName>
    </submittedName>
</protein>
<dbReference type="Gene3D" id="3.30.420.10">
    <property type="entry name" value="Ribonuclease H-like superfamily/Ribonuclease H"/>
    <property type="match status" value="1"/>
</dbReference>
<evidence type="ECO:0000313" key="2">
    <source>
        <dbReference type="Proteomes" id="UP000625711"/>
    </source>
</evidence>
<proteinExistence type="predicted"/>
<gene>
    <name evidence="1" type="ORF">GWI33_005727</name>
</gene>
<reference evidence="1" key="1">
    <citation type="submission" date="2020-08" db="EMBL/GenBank/DDBJ databases">
        <title>Genome sequencing and assembly of the red palm weevil Rhynchophorus ferrugineus.</title>
        <authorList>
            <person name="Dias G.B."/>
            <person name="Bergman C.M."/>
            <person name="Manee M."/>
        </authorList>
    </citation>
    <scope>NUCLEOTIDE SEQUENCE</scope>
    <source>
        <strain evidence="1">AA-2017</strain>
        <tissue evidence="1">Whole larva</tissue>
    </source>
</reference>
<comment type="caution">
    <text evidence="1">The sequence shown here is derived from an EMBL/GenBank/DDBJ whole genome shotgun (WGS) entry which is preliminary data.</text>
</comment>
<dbReference type="Pfam" id="PF01359">
    <property type="entry name" value="Transposase_1"/>
    <property type="match status" value="1"/>
</dbReference>
<dbReference type="InterPro" id="IPR001888">
    <property type="entry name" value="Transposase_1"/>
</dbReference>
<name>A0A834IGZ3_RHYFE</name>